<protein>
    <submittedName>
        <fullName evidence="2">Phage holin, lambda family</fullName>
    </submittedName>
</protein>
<feature type="transmembrane region" description="Helical" evidence="1">
    <location>
        <begin position="84"/>
        <end position="100"/>
    </location>
</feature>
<evidence type="ECO:0000313" key="2">
    <source>
        <dbReference type="EMBL" id="TVU68076.1"/>
    </source>
</evidence>
<keyword evidence="1" id="KW-0472">Membrane</keyword>
<evidence type="ECO:0000313" key="3">
    <source>
        <dbReference type="Proteomes" id="UP000319941"/>
    </source>
</evidence>
<dbReference type="Proteomes" id="UP000319941">
    <property type="component" value="Unassembled WGS sequence"/>
</dbReference>
<proteinExistence type="predicted"/>
<reference evidence="2 3" key="1">
    <citation type="submission" date="2019-07" db="EMBL/GenBank/DDBJ databases">
        <title>Diversity of Bacteria from Kongsfjorden, Arctic.</title>
        <authorList>
            <person name="Yu Y."/>
        </authorList>
    </citation>
    <scope>NUCLEOTIDE SEQUENCE [LARGE SCALE GENOMIC DNA]</scope>
    <source>
        <strain evidence="2 3">SM1923</strain>
    </source>
</reference>
<dbReference type="EMBL" id="VNFH01000011">
    <property type="protein sequence ID" value="TVU68076.1"/>
    <property type="molecule type" value="Genomic_DNA"/>
</dbReference>
<keyword evidence="1" id="KW-0812">Transmembrane</keyword>
<sequence>MQDDKREPSSMPHRDPSTWQALLAWLTPYLATIYAAALSFVIALLRGLHAGGPIYKSILEAGMVGGLTLTLKPLLDWGGLDPDMAVFFGGFIAFLGVEWLRAKSDALFDKVVGRWLR</sequence>
<comment type="caution">
    <text evidence="2">The sequence shown here is derived from an EMBL/GenBank/DDBJ whole genome shotgun (WGS) entry which is preliminary data.</text>
</comment>
<dbReference type="OrthoDB" id="6711255at2"/>
<gene>
    <name evidence="2" type="ORF">FQP86_14895</name>
</gene>
<organism evidence="2 3">
    <name type="scientific">Cobetia crustatorum</name>
    <dbReference type="NCBI Taxonomy" id="553385"/>
    <lineage>
        <taxon>Bacteria</taxon>
        <taxon>Pseudomonadati</taxon>
        <taxon>Pseudomonadota</taxon>
        <taxon>Gammaproteobacteria</taxon>
        <taxon>Oceanospirillales</taxon>
        <taxon>Halomonadaceae</taxon>
        <taxon>Cobetia</taxon>
    </lineage>
</organism>
<name>A0A558HG08_9GAMM</name>
<keyword evidence="3" id="KW-1185">Reference proteome</keyword>
<dbReference type="AlphaFoldDB" id="A0A558HG08"/>
<accession>A0A558HG08</accession>
<feature type="transmembrane region" description="Helical" evidence="1">
    <location>
        <begin position="21"/>
        <end position="45"/>
    </location>
</feature>
<dbReference type="InterPro" id="IPR006481">
    <property type="entry name" value="Phage_lambda_GpS_holin"/>
</dbReference>
<dbReference type="NCBIfam" id="TIGR01594">
    <property type="entry name" value="holin_lambda"/>
    <property type="match status" value="1"/>
</dbReference>
<keyword evidence="1" id="KW-1133">Transmembrane helix</keyword>
<dbReference type="Pfam" id="PF05106">
    <property type="entry name" value="Phage_holin_3_1"/>
    <property type="match status" value="1"/>
</dbReference>
<dbReference type="RefSeq" id="WP_144727953.1">
    <property type="nucleotide sequence ID" value="NZ_CAWOWR010000013.1"/>
</dbReference>
<evidence type="ECO:0000256" key="1">
    <source>
        <dbReference type="SAM" id="Phobius"/>
    </source>
</evidence>